<proteinExistence type="inferred from homology"/>
<comment type="caution">
    <text evidence="4">The sequence shown here is derived from an EMBL/GenBank/DDBJ whole genome shotgun (WGS) entry which is preliminary data.</text>
</comment>
<dbReference type="EMBL" id="PDCK01000043">
    <property type="protein sequence ID" value="PRQ31052.1"/>
    <property type="molecule type" value="Genomic_DNA"/>
</dbReference>
<dbReference type="GO" id="GO:0005615">
    <property type="term" value="C:extracellular space"/>
    <property type="evidence" value="ECO:0007669"/>
    <property type="project" value="InterPro"/>
</dbReference>
<accession>A0A2P6QA41</accession>
<dbReference type="PROSITE" id="PS51257">
    <property type="entry name" value="PROKAR_LIPOPROTEIN"/>
    <property type="match status" value="1"/>
</dbReference>
<feature type="signal peptide" evidence="3">
    <location>
        <begin position="1"/>
        <end position="23"/>
    </location>
</feature>
<organism evidence="4 5">
    <name type="scientific">Rosa chinensis</name>
    <name type="common">China rose</name>
    <dbReference type="NCBI Taxonomy" id="74649"/>
    <lineage>
        <taxon>Eukaryota</taxon>
        <taxon>Viridiplantae</taxon>
        <taxon>Streptophyta</taxon>
        <taxon>Embryophyta</taxon>
        <taxon>Tracheophyta</taxon>
        <taxon>Spermatophyta</taxon>
        <taxon>Magnoliopsida</taxon>
        <taxon>eudicotyledons</taxon>
        <taxon>Gunneridae</taxon>
        <taxon>Pentapetalae</taxon>
        <taxon>rosids</taxon>
        <taxon>fabids</taxon>
        <taxon>Rosales</taxon>
        <taxon>Rosaceae</taxon>
        <taxon>Rosoideae</taxon>
        <taxon>Rosoideae incertae sedis</taxon>
        <taxon>Rosa</taxon>
    </lineage>
</organism>
<comment type="similarity">
    <text evidence="1">Belongs to the Ole e I family.</text>
</comment>
<keyword evidence="3" id="KW-0732">Signal</keyword>
<dbReference type="Proteomes" id="UP000238479">
    <property type="component" value="Chromosome 5"/>
</dbReference>
<dbReference type="PROSITE" id="PS00925">
    <property type="entry name" value="OLEEI"/>
    <property type="match status" value="1"/>
</dbReference>
<dbReference type="OrthoDB" id="1888725at2759"/>
<dbReference type="InterPro" id="IPR006041">
    <property type="entry name" value="Pollen_Ole_e1_allergen"/>
</dbReference>
<dbReference type="Pfam" id="PF01190">
    <property type="entry name" value="Pollen_Ole_e_1"/>
    <property type="match status" value="1"/>
</dbReference>
<dbReference type="InterPro" id="IPR006040">
    <property type="entry name" value="Allergen_Ole_e_I_CS"/>
</dbReference>
<gene>
    <name evidence="4" type="ORF">RchiOBHm_Chr5g0031251</name>
</gene>
<dbReference type="OMA" id="ADCNEPF"/>
<keyword evidence="5" id="KW-1185">Reference proteome</keyword>
<dbReference type="AlphaFoldDB" id="A0A2P6QA41"/>
<name>A0A2P6QA41_ROSCH</name>
<dbReference type="PANTHER" id="PTHR31614:SF20">
    <property type="entry name" value="POLLEN PROTEIN OLE E I-LIKE PROTEIN"/>
    <property type="match status" value="1"/>
</dbReference>
<dbReference type="Gramene" id="PRQ31052">
    <property type="protein sequence ID" value="PRQ31052"/>
    <property type="gene ID" value="RchiOBHm_Chr5g0031251"/>
</dbReference>
<evidence type="ECO:0000256" key="3">
    <source>
        <dbReference type="SAM" id="SignalP"/>
    </source>
</evidence>
<evidence type="ECO:0000313" key="5">
    <source>
        <dbReference type="Proteomes" id="UP000238479"/>
    </source>
</evidence>
<feature type="chain" id="PRO_5015151433" evidence="3">
    <location>
        <begin position="24"/>
        <end position="177"/>
    </location>
</feature>
<sequence>MEKNLAIVAVVLTVSCLLSLAYCDDGDSDGINVEGQVYCDPCRVQFPTRVSKPIEGAKVKLECRSRENETVVYTLEGETNDKGTYSLPVHKDFQEQICEVTTVESPKDDCNEKFDDIERARILITKKNGIESKTRYANPLGFMKKETSDECKEVLKELFPDEDDMPEEFKKKIGESK</sequence>
<dbReference type="PANTHER" id="PTHR31614">
    <property type="entry name" value="PROTEIN DOWNSTREAM OF FLC-RELATED"/>
    <property type="match status" value="1"/>
</dbReference>
<keyword evidence="2" id="KW-1015">Disulfide bond</keyword>
<evidence type="ECO:0000256" key="2">
    <source>
        <dbReference type="ARBA" id="ARBA00023157"/>
    </source>
</evidence>
<protein>
    <submittedName>
        <fullName evidence="4">Putative pollen allergen Ole e 1 family</fullName>
    </submittedName>
</protein>
<evidence type="ECO:0000313" key="4">
    <source>
        <dbReference type="EMBL" id="PRQ31052.1"/>
    </source>
</evidence>
<evidence type="ECO:0000256" key="1">
    <source>
        <dbReference type="ARBA" id="ARBA00010049"/>
    </source>
</evidence>
<reference evidence="4 5" key="1">
    <citation type="journal article" date="2018" name="Nat. Genet.">
        <title>The Rosa genome provides new insights in the design of modern roses.</title>
        <authorList>
            <person name="Bendahmane M."/>
        </authorList>
    </citation>
    <scope>NUCLEOTIDE SEQUENCE [LARGE SCALE GENOMIC DNA]</scope>
    <source>
        <strain evidence="5">cv. Old Blush</strain>
    </source>
</reference>